<dbReference type="PROSITE" id="PS00943">
    <property type="entry name" value="UBIA"/>
    <property type="match status" value="1"/>
</dbReference>
<comment type="subunit">
    <text evidence="10">Interacts with CtaA.</text>
</comment>
<evidence type="ECO:0000256" key="7">
    <source>
        <dbReference type="ARBA" id="ARBA00023133"/>
    </source>
</evidence>
<feature type="transmembrane region" description="Helical" evidence="10">
    <location>
        <begin position="20"/>
        <end position="43"/>
    </location>
</feature>
<evidence type="ECO:0000256" key="10">
    <source>
        <dbReference type="HAMAP-Rule" id="MF_00154"/>
    </source>
</evidence>
<evidence type="ECO:0000313" key="12">
    <source>
        <dbReference type="Proteomes" id="UP000180098"/>
    </source>
</evidence>
<evidence type="ECO:0000256" key="3">
    <source>
        <dbReference type="ARBA" id="ARBA00022475"/>
    </source>
</evidence>
<feature type="transmembrane region" description="Helical" evidence="10">
    <location>
        <begin position="176"/>
        <end position="197"/>
    </location>
</feature>
<reference evidence="11 12" key="1">
    <citation type="submission" date="2016-10" db="EMBL/GenBank/DDBJ databases">
        <title>Draft genome sequences of four alkaliphilic bacteria belonging to the Anaerobacillus genus.</title>
        <authorList>
            <person name="Bassil N.M."/>
            <person name="Lloyd J.R."/>
        </authorList>
    </citation>
    <scope>NUCLEOTIDE SEQUENCE [LARGE SCALE GENOMIC DNA]</scope>
    <source>
        <strain evidence="11 12">DSM 15340</strain>
    </source>
</reference>
<feature type="transmembrane region" description="Helical" evidence="10">
    <location>
        <begin position="105"/>
        <end position="138"/>
    </location>
</feature>
<comment type="pathway">
    <text evidence="2 10">Porphyrin-containing compound metabolism; heme O biosynthesis; heme O from protoheme: step 1/1.</text>
</comment>
<evidence type="ECO:0000256" key="5">
    <source>
        <dbReference type="ARBA" id="ARBA00022692"/>
    </source>
</evidence>
<dbReference type="InterPro" id="IPR006369">
    <property type="entry name" value="Protohaem_IX_farnesylTrfase"/>
</dbReference>
<keyword evidence="4 10" id="KW-0808">Transferase</keyword>
<comment type="miscellaneous">
    <text evidence="10">Carbon 2 of the heme B porphyrin ring is defined according to the Fischer nomenclature.</text>
</comment>
<name>A0A1S2LBZ8_9BACI</name>
<evidence type="ECO:0000256" key="9">
    <source>
        <dbReference type="ARBA" id="ARBA00047690"/>
    </source>
</evidence>
<feature type="transmembrane region" description="Helical" evidence="10">
    <location>
        <begin position="225"/>
        <end position="243"/>
    </location>
</feature>
<dbReference type="Proteomes" id="UP000180098">
    <property type="component" value="Unassembled WGS sequence"/>
</dbReference>
<dbReference type="PANTHER" id="PTHR43448">
    <property type="entry name" value="PROTOHEME IX FARNESYLTRANSFERASE, MITOCHONDRIAL"/>
    <property type="match status" value="1"/>
</dbReference>
<evidence type="ECO:0000256" key="2">
    <source>
        <dbReference type="ARBA" id="ARBA00004919"/>
    </source>
</evidence>
<evidence type="ECO:0000313" key="11">
    <source>
        <dbReference type="EMBL" id="OIJ10012.1"/>
    </source>
</evidence>
<dbReference type="InterPro" id="IPR044878">
    <property type="entry name" value="UbiA_sf"/>
</dbReference>
<dbReference type="InterPro" id="IPR000537">
    <property type="entry name" value="UbiA_prenyltransferase"/>
</dbReference>
<comment type="catalytic activity">
    <reaction evidence="9 10">
        <text>heme b + (2E,6E)-farnesyl diphosphate + H2O = Fe(II)-heme o + diphosphate</text>
        <dbReference type="Rhea" id="RHEA:28070"/>
        <dbReference type="ChEBI" id="CHEBI:15377"/>
        <dbReference type="ChEBI" id="CHEBI:33019"/>
        <dbReference type="ChEBI" id="CHEBI:60344"/>
        <dbReference type="ChEBI" id="CHEBI:60530"/>
        <dbReference type="ChEBI" id="CHEBI:175763"/>
        <dbReference type="EC" id="2.5.1.141"/>
    </reaction>
</comment>
<proteinExistence type="inferred from homology"/>
<dbReference type="AlphaFoldDB" id="A0A1S2LBZ8"/>
<dbReference type="UniPathway" id="UPA00834">
    <property type="reaction ID" value="UER00712"/>
</dbReference>
<dbReference type="EC" id="2.5.1.141" evidence="10"/>
<dbReference type="CDD" id="cd13957">
    <property type="entry name" value="PT_UbiA_Cox10"/>
    <property type="match status" value="1"/>
</dbReference>
<organism evidence="11 12">
    <name type="scientific">Anaerobacillus arseniciselenatis</name>
    <dbReference type="NCBI Taxonomy" id="85682"/>
    <lineage>
        <taxon>Bacteria</taxon>
        <taxon>Bacillati</taxon>
        <taxon>Bacillota</taxon>
        <taxon>Bacilli</taxon>
        <taxon>Bacillales</taxon>
        <taxon>Bacillaceae</taxon>
        <taxon>Anaerobacillus</taxon>
    </lineage>
</organism>
<dbReference type="NCBIfam" id="TIGR01473">
    <property type="entry name" value="cyoE_ctaB"/>
    <property type="match status" value="1"/>
</dbReference>
<dbReference type="PANTHER" id="PTHR43448:SF2">
    <property type="entry name" value="PROTOHEME IX FARNESYLTRANSFERASE, MITOCHONDRIAL"/>
    <property type="match status" value="1"/>
</dbReference>
<dbReference type="InterPro" id="IPR030470">
    <property type="entry name" value="UbiA_prenylTrfase_CS"/>
</dbReference>
<feature type="transmembrane region" description="Helical" evidence="10">
    <location>
        <begin position="249"/>
        <end position="267"/>
    </location>
</feature>
<accession>A0A1S2LBZ8</accession>
<keyword evidence="8 10" id="KW-0472">Membrane</keyword>
<evidence type="ECO:0000256" key="4">
    <source>
        <dbReference type="ARBA" id="ARBA00022679"/>
    </source>
</evidence>
<dbReference type="EMBL" id="MLQQ01000042">
    <property type="protein sequence ID" value="OIJ10012.1"/>
    <property type="molecule type" value="Genomic_DNA"/>
</dbReference>
<dbReference type="GO" id="GO:0048034">
    <property type="term" value="P:heme O biosynthetic process"/>
    <property type="evidence" value="ECO:0007669"/>
    <property type="project" value="UniProtKB-UniRule"/>
</dbReference>
<keyword evidence="5 10" id="KW-0812">Transmembrane</keyword>
<evidence type="ECO:0000256" key="1">
    <source>
        <dbReference type="ARBA" id="ARBA00004651"/>
    </source>
</evidence>
<protein>
    <recommendedName>
        <fullName evidence="10">Protoheme IX farnesyltransferase</fullName>
        <ecNumber evidence="10">2.5.1.141</ecNumber>
    </recommendedName>
    <alternativeName>
        <fullName evidence="10">Heme B farnesyltransferase</fullName>
    </alternativeName>
    <alternativeName>
        <fullName evidence="10">Heme O synthase</fullName>
    </alternativeName>
</protein>
<keyword evidence="3 10" id="KW-1003">Cell membrane</keyword>
<dbReference type="Gene3D" id="1.10.357.140">
    <property type="entry name" value="UbiA prenyltransferase"/>
    <property type="match status" value="1"/>
</dbReference>
<keyword evidence="6 10" id="KW-1133">Transmembrane helix</keyword>
<dbReference type="RefSeq" id="WP_071314399.1">
    <property type="nucleotide sequence ID" value="NZ_MLQQ01000042.1"/>
</dbReference>
<evidence type="ECO:0000256" key="8">
    <source>
        <dbReference type="ARBA" id="ARBA00023136"/>
    </source>
</evidence>
<keyword evidence="7 10" id="KW-0350">Heme biosynthesis</keyword>
<keyword evidence="12" id="KW-1185">Reference proteome</keyword>
<dbReference type="FunFam" id="1.10.357.140:FF:000001">
    <property type="entry name" value="Protoheme IX farnesyltransferase"/>
    <property type="match status" value="1"/>
</dbReference>
<comment type="caution">
    <text evidence="11">The sequence shown here is derived from an EMBL/GenBank/DDBJ whole genome shotgun (WGS) entry which is preliminary data.</text>
</comment>
<dbReference type="OrthoDB" id="9814417at2"/>
<dbReference type="GO" id="GO:0005886">
    <property type="term" value="C:plasma membrane"/>
    <property type="evidence" value="ECO:0007669"/>
    <property type="project" value="UniProtKB-SubCell"/>
</dbReference>
<dbReference type="HAMAP" id="MF_00154">
    <property type="entry name" value="CyoE_CtaB"/>
    <property type="match status" value="1"/>
</dbReference>
<evidence type="ECO:0000256" key="6">
    <source>
        <dbReference type="ARBA" id="ARBA00022989"/>
    </source>
</evidence>
<gene>
    <name evidence="10" type="primary">ctaB</name>
    <name evidence="11" type="ORF">BKP35_14865</name>
</gene>
<dbReference type="Pfam" id="PF01040">
    <property type="entry name" value="UbiA"/>
    <property type="match status" value="1"/>
</dbReference>
<feature type="transmembrane region" description="Helical" evidence="10">
    <location>
        <begin position="55"/>
        <end position="77"/>
    </location>
</feature>
<comment type="subcellular location">
    <subcellularLocation>
        <location evidence="1 10">Cell membrane</location>
        <topology evidence="1 10">Multi-pass membrane protein</topology>
    </subcellularLocation>
</comment>
<dbReference type="NCBIfam" id="NF003349">
    <property type="entry name" value="PRK04375.1-2"/>
    <property type="match status" value="1"/>
</dbReference>
<sequence length="299" mass="33028">MDTTITNVSNSDVSWRDFLALTKVGIVMSNMITAFAGMYLAAYYMDVQLLSNIQLVIFGLLGSALVMAGGCSLNNYIDRDIDHLMERTNARPTVTGKIPEKQVLIFGLTLSALGILFLLLASFSAVVLGFIGLIFYVVIYTMWTKRTTSLNTIVGSVSGAVPPLIGWAAIDPGLHPFAWVLFLIMFIWQPPHFLALAMKRCEEYRKAGIPMLPVVSSFAVTKRQMVFYVAALIPISLLLAPAFGTVYTSIALLLGVGWLALGLAGFFMKDDMKWARLMFVYSLNYLTIIFILMVVIHIV</sequence>
<comment type="function">
    <text evidence="10">Converts heme B (protoheme IX) to heme O by substitution of the vinyl group on carbon 2 of heme B porphyrin ring with a hydroxyethyl farnesyl side group.</text>
</comment>
<comment type="similarity">
    <text evidence="10">Belongs to the UbiA prenyltransferase family. Protoheme IX farnesyltransferase subfamily.</text>
</comment>
<feature type="transmembrane region" description="Helical" evidence="10">
    <location>
        <begin position="150"/>
        <end position="170"/>
    </location>
</feature>
<dbReference type="GO" id="GO:0008495">
    <property type="term" value="F:protoheme IX farnesyltransferase activity"/>
    <property type="evidence" value="ECO:0007669"/>
    <property type="project" value="UniProtKB-UniRule"/>
</dbReference>
<feature type="transmembrane region" description="Helical" evidence="10">
    <location>
        <begin position="279"/>
        <end position="298"/>
    </location>
</feature>